<reference evidence="2 3" key="1">
    <citation type="submission" date="2016-08" db="EMBL/GenBank/DDBJ databases">
        <authorList>
            <person name="Seilhamer J.J."/>
        </authorList>
    </citation>
    <scope>NUCLEOTIDE SEQUENCE [LARGE SCALE GENOMIC DNA]</scope>
    <source>
        <strain evidence="2 3">PH27A</strain>
    </source>
</reference>
<dbReference type="RefSeq" id="WP_068998501.1">
    <property type="nucleotide sequence ID" value="NZ_MDTQ01000001.1"/>
</dbReference>
<name>A0A1E2VAM6_9GAMM</name>
<evidence type="ECO:0000313" key="3">
    <source>
        <dbReference type="Proteomes" id="UP000094291"/>
    </source>
</evidence>
<feature type="transmembrane region" description="Helical" evidence="1">
    <location>
        <begin position="77"/>
        <end position="102"/>
    </location>
</feature>
<gene>
    <name evidence="2" type="ORF">BFW38_10345</name>
</gene>
<comment type="caution">
    <text evidence="2">The sequence shown here is derived from an EMBL/GenBank/DDBJ whole genome shotgun (WGS) entry which is preliminary data.</text>
</comment>
<accession>A0A1E2VAM6</accession>
<organism evidence="2 3">
    <name type="scientific">Terasakiispira papahanaumokuakeensis</name>
    <dbReference type="NCBI Taxonomy" id="197479"/>
    <lineage>
        <taxon>Bacteria</taxon>
        <taxon>Pseudomonadati</taxon>
        <taxon>Pseudomonadota</taxon>
        <taxon>Gammaproteobacteria</taxon>
        <taxon>Oceanospirillales</taxon>
        <taxon>Terasakiispira</taxon>
    </lineage>
</organism>
<protein>
    <submittedName>
        <fullName evidence="2">Uncharacterized protein</fullName>
    </submittedName>
</protein>
<dbReference type="AlphaFoldDB" id="A0A1E2VAM6"/>
<proteinExistence type="predicted"/>
<keyword evidence="1" id="KW-0472">Membrane</keyword>
<evidence type="ECO:0000256" key="1">
    <source>
        <dbReference type="SAM" id="Phobius"/>
    </source>
</evidence>
<feature type="transmembrane region" description="Helical" evidence="1">
    <location>
        <begin position="6"/>
        <end position="27"/>
    </location>
</feature>
<keyword evidence="1" id="KW-1133">Transmembrane helix</keyword>
<dbReference type="Proteomes" id="UP000094291">
    <property type="component" value="Unassembled WGS sequence"/>
</dbReference>
<keyword evidence="3" id="KW-1185">Reference proteome</keyword>
<feature type="transmembrane region" description="Helical" evidence="1">
    <location>
        <begin position="34"/>
        <end position="52"/>
    </location>
</feature>
<sequence>MTDFEFHAWWAYAASGLVLLLASWRILRGLPFTLWLGILLSELVCLVVPAPIGPHTEQVAPAVIVALLEMMAQGPQAGLPILIMMIAALLAAWGIALLVGWWRRYRMVTDKADAD</sequence>
<evidence type="ECO:0000313" key="2">
    <source>
        <dbReference type="EMBL" id="ODC03886.1"/>
    </source>
</evidence>
<dbReference type="EMBL" id="MDTQ01000001">
    <property type="protein sequence ID" value="ODC03886.1"/>
    <property type="molecule type" value="Genomic_DNA"/>
</dbReference>
<keyword evidence="1" id="KW-0812">Transmembrane</keyword>
<dbReference type="STRING" id="197479.BFW38_10345"/>